<proteinExistence type="predicted"/>
<dbReference type="OrthoDB" id="9815928at2"/>
<organism evidence="2 3">
    <name type="scientific">Nonomuraea zeae</name>
    <dbReference type="NCBI Taxonomy" id="1642303"/>
    <lineage>
        <taxon>Bacteria</taxon>
        <taxon>Bacillati</taxon>
        <taxon>Actinomycetota</taxon>
        <taxon>Actinomycetes</taxon>
        <taxon>Streptosporangiales</taxon>
        <taxon>Streptosporangiaceae</taxon>
        <taxon>Nonomuraea</taxon>
    </lineage>
</organism>
<keyword evidence="3" id="KW-1185">Reference proteome</keyword>
<feature type="chain" id="PRO_5039216846" description="SH3 domain-containing protein" evidence="1">
    <location>
        <begin position="24"/>
        <end position="134"/>
    </location>
</feature>
<feature type="signal peptide" evidence="1">
    <location>
        <begin position="1"/>
        <end position="23"/>
    </location>
</feature>
<dbReference type="Proteomes" id="UP000306628">
    <property type="component" value="Unassembled WGS sequence"/>
</dbReference>
<comment type="caution">
    <text evidence="2">The sequence shown here is derived from an EMBL/GenBank/DDBJ whole genome shotgun (WGS) entry which is preliminary data.</text>
</comment>
<dbReference type="RefSeq" id="WP_138693680.1">
    <property type="nucleotide sequence ID" value="NZ_JBHSAZ010000043.1"/>
</dbReference>
<reference evidence="2 3" key="1">
    <citation type="submission" date="2019-05" db="EMBL/GenBank/DDBJ databases">
        <title>Draft genome sequence of Nonomuraea zeae DSM 100528.</title>
        <authorList>
            <person name="Saricaoglu S."/>
            <person name="Isik K."/>
        </authorList>
    </citation>
    <scope>NUCLEOTIDE SEQUENCE [LARGE SCALE GENOMIC DNA]</scope>
    <source>
        <strain evidence="2 3">DSM 100528</strain>
    </source>
</reference>
<accession>A0A5S4GSH7</accession>
<name>A0A5S4GSH7_9ACTN</name>
<evidence type="ECO:0008006" key="4">
    <source>
        <dbReference type="Google" id="ProtNLM"/>
    </source>
</evidence>
<gene>
    <name evidence="2" type="ORF">ETD85_32760</name>
</gene>
<keyword evidence="1" id="KW-0732">Signal</keyword>
<protein>
    <recommendedName>
        <fullName evidence="4">SH3 domain-containing protein</fullName>
    </recommendedName>
</protein>
<evidence type="ECO:0000313" key="2">
    <source>
        <dbReference type="EMBL" id="TMR29350.1"/>
    </source>
</evidence>
<sequence length="134" mass="14054">MRKQSRSVAVLVAAGAIAAMAVAAGPAGTASAATMPGCPAPRPHNLDNGTGVMKGTFNLKTGPYAGSACGTVTAVRGGRVLYFHCWTTNRYGTRWVYARVKGTRTYGWMSIDNLRNIRGANFAPCTSDIARDGN</sequence>
<dbReference type="EMBL" id="VCKX01000122">
    <property type="protein sequence ID" value="TMR29350.1"/>
    <property type="molecule type" value="Genomic_DNA"/>
</dbReference>
<evidence type="ECO:0000256" key="1">
    <source>
        <dbReference type="SAM" id="SignalP"/>
    </source>
</evidence>
<evidence type="ECO:0000313" key="3">
    <source>
        <dbReference type="Proteomes" id="UP000306628"/>
    </source>
</evidence>
<dbReference type="AlphaFoldDB" id="A0A5S4GSH7"/>